<dbReference type="InterPro" id="IPR023214">
    <property type="entry name" value="HAD_sf"/>
</dbReference>
<dbReference type="Gene3D" id="3.30.1240.10">
    <property type="match status" value="1"/>
</dbReference>
<evidence type="ECO:0000256" key="2">
    <source>
        <dbReference type="ARBA" id="ARBA00034778"/>
    </source>
</evidence>
<name>A0AB32XC87_MYCFM</name>
<dbReference type="InterPro" id="IPR006379">
    <property type="entry name" value="HAD-SF_hydro_IIB"/>
</dbReference>
<dbReference type="SUPFAM" id="SSF56784">
    <property type="entry name" value="HAD-like"/>
    <property type="match status" value="1"/>
</dbReference>
<dbReference type="GO" id="GO:0016791">
    <property type="term" value="F:phosphatase activity"/>
    <property type="evidence" value="ECO:0007669"/>
    <property type="project" value="TreeGrafter"/>
</dbReference>
<dbReference type="InterPro" id="IPR036412">
    <property type="entry name" value="HAD-like_sf"/>
</dbReference>
<dbReference type="InterPro" id="IPR000150">
    <property type="entry name" value="Cof"/>
</dbReference>
<sequence>MKLKIKSDLLNKIKNIHREEFLYLNSKILDSYAKGKLISFYDETDKNNFFIFEIVEIQKVNFADIKEPYIINTSKRDHWYKLRIKKDWFDLSMVDNFVFDMDGTLLNENKAILKENIDALKELKKMGKNIIVATGRPLYTLHHIEEVPTEFPIICSNGAIIYNKDHSLLKAYEIDKETVKSIYKYLKSQDMEFLMYSPNYVLGCENSNCKYLEMRNYAASVGENYKQGEFFNELEKYRICKFLIHIPCTTEEKLANLKEYLKQFDVYLVRSQSTLADIMRTDATKGEAVKNVAQKYNLDLNRTICFGDAENDTSMFSISKYSASPSSGNIKAKNRSLLRVRNHQVAWLKEFVEQFKD</sequence>
<organism evidence="3 4">
    <name type="scientific">Mycoplasmopsis fermentans (strain M64)</name>
    <name type="common">Mycoplasma fermentans</name>
    <dbReference type="NCBI Taxonomy" id="943945"/>
    <lineage>
        <taxon>Bacteria</taxon>
        <taxon>Bacillati</taxon>
        <taxon>Mycoplasmatota</taxon>
        <taxon>Mycoplasmoidales</taxon>
        <taxon>Metamycoplasmataceae</taxon>
        <taxon>Mycoplasmopsis</taxon>
    </lineage>
</organism>
<protein>
    <submittedName>
        <fullName evidence="3">Uncharacterized protein</fullName>
    </submittedName>
</protein>
<proteinExistence type="inferred from homology"/>
<accession>A0AB32XC87</accession>
<evidence type="ECO:0000313" key="3">
    <source>
        <dbReference type="EMBL" id="ADV34646.1"/>
    </source>
</evidence>
<evidence type="ECO:0000256" key="1">
    <source>
        <dbReference type="ARBA" id="ARBA00001946"/>
    </source>
</evidence>
<dbReference type="SFLD" id="SFLDS00003">
    <property type="entry name" value="Haloacid_Dehalogenase"/>
    <property type="match status" value="1"/>
</dbReference>
<dbReference type="PANTHER" id="PTHR10000:SF8">
    <property type="entry name" value="HAD SUPERFAMILY HYDROLASE-LIKE, TYPE 3"/>
    <property type="match status" value="1"/>
</dbReference>
<dbReference type="EMBL" id="CP002458">
    <property type="protein sequence ID" value="ADV34646.1"/>
    <property type="molecule type" value="Genomic_DNA"/>
</dbReference>
<dbReference type="Pfam" id="PF08282">
    <property type="entry name" value="Hydrolase_3"/>
    <property type="match status" value="1"/>
</dbReference>
<dbReference type="RefSeq" id="WP_013526981.1">
    <property type="nucleotide sequence ID" value="NC_014921.1"/>
</dbReference>
<dbReference type="Gene3D" id="3.40.50.1000">
    <property type="entry name" value="HAD superfamily/HAD-like"/>
    <property type="match status" value="1"/>
</dbReference>
<reference evidence="3 4" key="1">
    <citation type="journal article" date="2011" name="J. Bacteriol.">
        <title>Genome sequence of the repetitive-sequence-rich Mycoplasma fermentans strain M64.</title>
        <authorList>
            <person name="Shu H.W."/>
            <person name="Liu T.T."/>
            <person name="Chang H.Y."/>
            <person name="Liu Y.M."/>
            <person name="Wu K.M."/>
            <person name="Shu H.Y."/>
            <person name="Tsai S.F."/>
            <person name="Hsiao K.J."/>
            <person name="Hu W.S."/>
            <person name="Ng W.V."/>
        </authorList>
    </citation>
    <scope>NUCLEOTIDE SEQUENCE [LARGE SCALE GENOMIC DNA]</scope>
    <source>
        <strain evidence="3 4">M64</strain>
    </source>
</reference>
<dbReference type="NCBIfam" id="TIGR01484">
    <property type="entry name" value="HAD-SF-IIB"/>
    <property type="match status" value="1"/>
</dbReference>
<comment type="similarity">
    <text evidence="2">Belongs to the HAD-like hydrolase superfamily. Cof family.</text>
</comment>
<dbReference type="AlphaFoldDB" id="A0AB32XC87"/>
<dbReference type="KEGG" id="mfm:MfeM64YM_0648"/>
<dbReference type="GO" id="GO:0005829">
    <property type="term" value="C:cytosol"/>
    <property type="evidence" value="ECO:0007669"/>
    <property type="project" value="TreeGrafter"/>
</dbReference>
<evidence type="ECO:0000313" key="4">
    <source>
        <dbReference type="Proteomes" id="UP000007473"/>
    </source>
</evidence>
<dbReference type="SFLD" id="SFLDG01140">
    <property type="entry name" value="C2.B:_Phosphomannomutase_and_P"/>
    <property type="match status" value="1"/>
</dbReference>
<dbReference type="GO" id="GO:0000287">
    <property type="term" value="F:magnesium ion binding"/>
    <property type="evidence" value="ECO:0007669"/>
    <property type="project" value="TreeGrafter"/>
</dbReference>
<gene>
    <name evidence="3" type="ordered locus">MfeM64YM_0648</name>
</gene>
<comment type="cofactor">
    <cofactor evidence="1">
        <name>Mg(2+)</name>
        <dbReference type="ChEBI" id="CHEBI:18420"/>
    </cofactor>
</comment>
<dbReference type="NCBIfam" id="TIGR00099">
    <property type="entry name" value="Cof-subfamily"/>
    <property type="match status" value="1"/>
</dbReference>
<dbReference type="Proteomes" id="UP000007473">
    <property type="component" value="Chromosome"/>
</dbReference>
<dbReference type="PANTHER" id="PTHR10000">
    <property type="entry name" value="PHOSPHOSERINE PHOSPHATASE"/>
    <property type="match status" value="1"/>
</dbReference>